<organism evidence="8 9">
    <name type="scientific">Dictyobacter aurantiacus</name>
    <dbReference type="NCBI Taxonomy" id="1936993"/>
    <lineage>
        <taxon>Bacteria</taxon>
        <taxon>Bacillati</taxon>
        <taxon>Chloroflexota</taxon>
        <taxon>Ktedonobacteria</taxon>
        <taxon>Ktedonobacterales</taxon>
        <taxon>Dictyobacteraceae</taxon>
        <taxon>Dictyobacter</taxon>
    </lineage>
</organism>
<dbReference type="PROSITE" id="PS51257">
    <property type="entry name" value="PROKAR_LIPOPROTEIN"/>
    <property type="match status" value="1"/>
</dbReference>
<protein>
    <submittedName>
        <fullName evidence="8">ABC transporter substrate-binding protein</fullName>
    </submittedName>
</protein>
<dbReference type="GO" id="GO:0030313">
    <property type="term" value="C:cell envelope"/>
    <property type="evidence" value="ECO:0007669"/>
    <property type="project" value="UniProtKB-SubCell"/>
</dbReference>
<comment type="subcellular location">
    <subcellularLocation>
        <location evidence="1">Cell envelope</location>
    </subcellularLocation>
</comment>
<dbReference type="EMBL" id="BIFQ01000001">
    <property type="protein sequence ID" value="GCE04386.1"/>
    <property type="molecule type" value="Genomic_DNA"/>
</dbReference>
<dbReference type="RefSeq" id="WP_126595544.1">
    <property type="nucleotide sequence ID" value="NZ_BIFQ01000001.1"/>
</dbReference>
<dbReference type="Pfam" id="PF00497">
    <property type="entry name" value="SBP_bac_3"/>
    <property type="match status" value="1"/>
</dbReference>
<evidence type="ECO:0000256" key="2">
    <source>
        <dbReference type="ARBA" id="ARBA00010333"/>
    </source>
</evidence>
<keyword evidence="9" id="KW-1185">Reference proteome</keyword>
<dbReference type="PROSITE" id="PS01039">
    <property type="entry name" value="SBP_BACTERIAL_3"/>
    <property type="match status" value="1"/>
</dbReference>
<dbReference type="InterPro" id="IPR001638">
    <property type="entry name" value="Solute-binding_3/MltF_N"/>
</dbReference>
<comment type="caution">
    <text evidence="8">The sequence shown here is derived from an EMBL/GenBank/DDBJ whole genome shotgun (WGS) entry which is preliminary data.</text>
</comment>
<keyword evidence="3 6" id="KW-0732">Signal</keyword>
<evidence type="ECO:0000256" key="3">
    <source>
        <dbReference type="ARBA" id="ARBA00022729"/>
    </source>
</evidence>
<comment type="similarity">
    <text evidence="2 4">Belongs to the bacterial solute-binding protein 3 family.</text>
</comment>
<dbReference type="Proteomes" id="UP000287224">
    <property type="component" value="Unassembled WGS sequence"/>
</dbReference>
<evidence type="ECO:0000313" key="8">
    <source>
        <dbReference type="EMBL" id="GCE04386.1"/>
    </source>
</evidence>
<sequence length="308" mass="33167">MLSPTRTYARRLSLSGLLLASLLSFLLAACGNSAGTGNTPGPASNPTPAAKPNVTAPTDLKTPGTLLVGSDTTYTPMEFVDTKTNTYVGFDIDLIKAMGQRMGLKVVIQKTSFDTIFDDLRNKRFDVVISSVTINDKRKQSFDFVPYFNAGESLLVPKGNPKHLTTVADLCGLNVGVQTGTVEKDDLDAGTKDCQKAGKPAIKQTVLQSQTDVVQLLSNGRVDATYQDSPVTDYYNKINPGQFEVGGSVVNAAPYGITVRKDDSSMLTAMQKSFDAVKSDGTYNNLFKTWGFSDQQKVSYIKSQNAVA</sequence>
<feature type="signal peptide" evidence="6">
    <location>
        <begin position="1"/>
        <end position="28"/>
    </location>
</feature>
<evidence type="ECO:0000256" key="1">
    <source>
        <dbReference type="ARBA" id="ARBA00004196"/>
    </source>
</evidence>
<feature type="compositionally biased region" description="Polar residues" evidence="5">
    <location>
        <begin position="37"/>
        <end position="47"/>
    </location>
</feature>
<dbReference type="AlphaFoldDB" id="A0A401ZC33"/>
<evidence type="ECO:0000259" key="7">
    <source>
        <dbReference type="SMART" id="SM00062"/>
    </source>
</evidence>
<evidence type="ECO:0000313" key="9">
    <source>
        <dbReference type="Proteomes" id="UP000287224"/>
    </source>
</evidence>
<reference evidence="9" key="1">
    <citation type="submission" date="2018-12" db="EMBL/GenBank/DDBJ databases">
        <title>Tengunoibacter tsumagoiensis gen. nov., sp. nov., Dictyobacter kobayashii sp. nov., D. alpinus sp. nov., and D. joshuensis sp. nov. and description of Dictyobacteraceae fam. nov. within the order Ktedonobacterales isolated from Tengu-no-mugimeshi.</title>
        <authorList>
            <person name="Wang C.M."/>
            <person name="Zheng Y."/>
            <person name="Sakai Y."/>
            <person name="Toyoda A."/>
            <person name="Minakuchi Y."/>
            <person name="Abe K."/>
            <person name="Yokota A."/>
            <person name="Yabe S."/>
        </authorList>
    </citation>
    <scope>NUCLEOTIDE SEQUENCE [LARGE SCALE GENOMIC DNA]</scope>
    <source>
        <strain evidence="9">S-27</strain>
    </source>
</reference>
<feature type="domain" description="Solute-binding protein family 3/N-terminal" evidence="7">
    <location>
        <begin position="65"/>
        <end position="294"/>
    </location>
</feature>
<dbReference type="InterPro" id="IPR018313">
    <property type="entry name" value="SBP_3_CS"/>
</dbReference>
<feature type="chain" id="PRO_5019006022" evidence="6">
    <location>
        <begin position="29"/>
        <end position="308"/>
    </location>
</feature>
<dbReference type="PANTHER" id="PTHR35936:SF17">
    <property type="entry name" value="ARGININE-BINDING EXTRACELLULAR PROTEIN ARTP"/>
    <property type="match status" value="1"/>
</dbReference>
<dbReference type="OrthoDB" id="9774451at2"/>
<dbReference type="CDD" id="cd01004">
    <property type="entry name" value="PBP2_MidA_like"/>
    <property type="match status" value="1"/>
</dbReference>
<accession>A0A401ZC33</accession>
<name>A0A401ZC33_9CHLR</name>
<gene>
    <name evidence="8" type="ORF">KDAU_17150</name>
</gene>
<evidence type="ECO:0000256" key="6">
    <source>
        <dbReference type="SAM" id="SignalP"/>
    </source>
</evidence>
<feature type="region of interest" description="Disordered" evidence="5">
    <location>
        <begin position="37"/>
        <end position="62"/>
    </location>
</feature>
<dbReference type="Gene3D" id="3.40.190.10">
    <property type="entry name" value="Periplasmic binding protein-like II"/>
    <property type="match status" value="2"/>
</dbReference>
<proteinExistence type="inferred from homology"/>
<evidence type="ECO:0000256" key="4">
    <source>
        <dbReference type="RuleBase" id="RU003744"/>
    </source>
</evidence>
<dbReference type="SMART" id="SM00062">
    <property type="entry name" value="PBPb"/>
    <property type="match status" value="1"/>
</dbReference>
<evidence type="ECO:0000256" key="5">
    <source>
        <dbReference type="SAM" id="MobiDB-lite"/>
    </source>
</evidence>
<dbReference type="SUPFAM" id="SSF53850">
    <property type="entry name" value="Periplasmic binding protein-like II"/>
    <property type="match status" value="1"/>
</dbReference>
<dbReference type="PANTHER" id="PTHR35936">
    <property type="entry name" value="MEMBRANE-BOUND LYTIC MUREIN TRANSGLYCOSYLASE F"/>
    <property type="match status" value="1"/>
</dbReference>